<reference evidence="1" key="1">
    <citation type="submission" date="2022-04" db="EMBL/GenBank/DDBJ databases">
        <title>Carnegiea gigantea Genome sequencing and assembly v2.</title>
        <authorList>
            <person name="Copetti D."/>
            <person name="Sanderson M.J."/>
            <person name="Burquez A."/>
            <person name="Wojciechowski M.F."/>
        </authorList>
    </citation>
    <scope>NUCLEOTIDE SEQUENCE</scope>
    <source>
        <strain evidence="1">SGP5-SGP5p</strain>
        <tissue evidence="1">Aerial part</tissue>
    </source>
</reference>
<keyword evidence="2" id="KW-1185">Reference proteome</keyword>
<name>A0A9Q1JP15_9CARY</name>
<gene>
    <name evidence="1" type="ORF">Cgig2_019042</name>
</gene>
<evidence type="ECO:0000313" key="2">
    <source>
        <dbReference type="Proteomes" id="UP001153076"/>
    </source>
</evidence>
<dbReference type="Proteomes" id="UP001153076">
    <property type="component" value="Unassembled WGS sequence"/>
</dbReference>
<organism evidence="1 2">
    <name type="scientific">Carnegiea gigantea</name>
    <dbReference type="NCBI Taxonomy" id="171969"/>
    <lineage>
        <taxon>Eukaryota</taxon>
        <taxon>Viridiplantae</taxon>
        <taxon>Streptophyta</taxon>
        <taxon>Embryophyta</taxon>
        <taxon>Tracheophyta</taxon>
        <taxon>Spermatophyta</taxon>
        <taxon>Magnoliopsida</taxon>
        <taxon>eudicotyledons</taxon>
        <taxon>Gunneridae</taxon>
        <taxon>Pentapetalae</taxon>
        <taxon>Caryophyllales</taxon>
        <taxon>Cactineae</taxon>
        <taxon>Cactaceae</taxon>
        <taxon>Cactoideae</taxon>
        <taxon>Echinocereeae</taxon>
        <taxon>Carnegiea</taxon>
    </lineage>
</organism>
<sequence>MKLWSISVCHGEKGESSRKVEFKKRWQRLLTPKEEKYWGLSLGSNYLLDDVLGDSDANISLVEEGNVDLHSSEEMKSSRRQAAEHAIVIGDDPGVGVLVGLDSILPRRVSLDLVIDFVTRLGPTHVEAIKGTALKQILQCRSFGLRRELALAFRIGRRLAFTVFDVILMTGLPAIEGRVEFDAEEVSGDLGRTMREHMDEAATTKSRKWKCQKEGRRSIM</sequence>
<accession>A0A9Q1JP15</accession>
<protein>
    <submittedName>
        <fullName evidence="1">Uncharacterized protein</fullName>
    </submittedName>
</protein>
<proteinExistence type="predicted"/>
<dbReference type="AlphaFoldDB" id="A0A9Q1JP15"/>
<comment type="caution">
    <text evidence="1">The sequence shown here is derived from an EMBL/GenBank/DDBJ whole genome shotgun (WGS) entry which is preliminary data.</text>
</comment>
<dbReference type="EMBL" id="JAKOGI010001146">
    <property type="protein sequence ID" value="KAJ8427430.1"/>
    <property type="molecule type" value="Genomic_DNA"/>
</dbReference>
<evidence type="ECO:0000313" key="1">
    <source>
        <dbReference type="EMBL" id="KAJ8427430.1"/>
    </source>
</evidence>